<feature type="transmembrane region" description="Helical" evidence="8">
    <location>
        <begin position="129"/>
        <end position="150"/>
    </location>
</feature>
<keyword evidence="4" id="KW-1003">Cell membrane</keyword>
<dbReference type="GO" id="GO:0055085">
    <property type="term" value="P:transmembrane transport"/>
    <property type="evidence" value="ECO:0007669"/>
    <property type="project" value="InterPro"/>
</dbReference>
<dbReference type="AlphaFoldDB" id="A0A2A2I7H6"/>
<feature type="transmembrane region" description="Helical" evidence="8">
    <location>
        <begin position="101"/>
        <end position="123"/>
    </location>
</feature>
<evidence type="ECO:0000256" key="3">
    <source>
        <dbReference type="ARBA" id="ARBA00022448"/>
    </source>
</evidence>
<feature type="transmembrane region" description="Helical" evidence="8">
    <location>
        <begin position="283"/>
        <end position="306"/>
    </location>
</feature>
<evidence type="ECO:0000256" key="7">
    <source>
        <dbReference type="ARBA" id="ARBA00023136"/>
    </source>
</evidence>
<feature type="transmembrane region" description="Helical" evidence="8">
    <location>
        <begin position="70"/>
        <end position="89"/>
    </location>
</feature>
<feature type="transmembrane region" description="Helical" evidence="8">
    <location>
        <begin position="6"/>
        <end position="27"/>
    </location>
</feature>
<reference evidence="9 10" key="1">
    <citation type="submission" date="2017-07" db="EMBL/GenBank/DDBJ databases">
        <title>Tamlnaduibacter salinus (Mi-7) genome sequencing.</title>
        <authorList>
            <person name="Verma A."/>
            <person name="Krishnamurthi S."/>
        </authorList>
    </citation>
    <scope>NUCLEOTIDE SEQUENCE [LARGE SCALE GENOMIC DNA]</scope>
    <source>
        <strain evidence="9 10">Mi-7</strain>
    </source>
</reference>
<evidence type="ECO:0000256" key="4">
    <source>
        <dbReference type="ARBA" id="ARBA00022475"/>
    </source>
</evidence>
<feature type="transmembrane region" description="Helical" evidence="8">
    <location>
        <begin position="225"/>
        <end position="247"/>
    </location>
</feature>
<evidence type="ECO:0000313" key="9">
    <source>
        <dbReference type="EMBL" id="PAV27065.1"/>
    </source>
</evidence>
<keyword evidence="7 8" id="KW-0472">Membrane</keyword>
<dbReference type="Gene3D" id="1.20.1530.20">
    <property type="match status" value="1"/>
</dbReference>
<comment type="caution">
    <text evidence="9">The sequence shown here is derived from an EMBL/GenBank/DDBJ whole genome shotgun (WGS) entry which is preliminary data.</text>
</comment>
<evidence type="ECO:0000256" key="1">
    <source>
        <dbReference type="ARBA" id="ARBA00004651"/>
    </source>
</evidence>
<evidence type="ECO:0000256" key="6">
    <source>
        <dbReference type="ARBA" id="ARBA00022989"/>
    </source>
</evidence>
<evidence type="ECO:0000256" key="5">
    <source>
        <dbReference type="ARBA" id="ARBA00022692"/>
    </source>
</evidence>
<feature type="transmembrane region" description="Helical" evidence="8">
    <location>
        <begin position="197"/>
        <end position="216"/>
    </location>
</feature>
<proteinExistence type="inferred from homology"/>
<accession>A0A2A2I7H6</accession>
<keyword evidence="10" id="KW-1185">Reference proteome</keyword>
<dbReference type="Proteomes" id="UP000218332">
    <property type="component" value="Unassembled WGS sequence"/>
</dbReference>
<dbReference type="EMBL" id="NMPM01000010">
    <property type="protein sequence ID" value="PAV27065.1"/>
    <property type="molecule type" value="Genomic_DNA"/>
</dbReference>
<organism evidence="9 10">
    <name type="scientific">Tamilnaduibacter salinus</name>
    <dbReference type="NCBI Taxonomy" id="1484056"/>
    <lineage>
        <taxon>Bacteria</taxon>
        <taxon>Pseudomonadati</taxon>
        <taxon>Pseudomonadota</taxon>
        <taxon>Gammaproteobacteria</taxon>
        <taxon>Pseudomonadales</taxon>
        <taxon>Marinobacteraceae</taxon>
        <taxon>Tamilnaduibacter</taxon>
    </lineage>
</organism>
<keyword evidence="6 8" id="KW-1133">Transmembrane helix</keyword>
<comment type="subcellular location">
    <subcellularLocation>
        <location evidence="1">Cell membrane</location>
        <topology evidence="1">Multi-pass membrane protein</topology>
    </subcellularLocation>
</comment>
<evidence type="ECO:0000256" key="8">
    <source>
        <dbReference type="SAM" id="Phobius"/>
    </source>
</evidence>
<feature type="transmembrane region" description="Helical" evidence="8">
    <location>
        <begin position="39"/>
        <end position="58"/>
    </location>
</feature>
<dbReference type="Pfam" id="PF03547">
    <property type="entry name" value="Mem_trans"/>
    <property type="match status" value="2"/>
</dbReference>
<keyword evidence="3" id="KW-0813">Transport</keyword>
<gene>
    <name evidence="9" type="ORF">CF392_02700</name>
</gene>
<dbReference type="InterPro" id="IPR038770">
    <property type="entry name" value="Na+/solute_symporter_sf"/>
</dbReference>
<sequence length="312" mass="32859">MIVPHLTFALSAILPIFLVLVVGWWLRRIGWLDDQFTETGSRLVFNLALPALIFTNLIDLELSHLINLTQVGFALGATVVAFLVLWAGSRFWPGPGADRGVFVQGAFRGNLGIIGIAVCASLYGQQGLALGSVLLATLTLLYNFLSVFALTAGGASRWRDVLLTIARNPLILSIFAGLSVAALDLPIPALFVTSAEYFARMTLPLALLCVGAGLSLDDLRHGSPVAFAAVALKLVVLPVMLMLAALPLELAPVALGTLFAMFAAPTATVSYVMVRSLGGNHRLAASIVALSTLLAPFSLAAGLSLLRGQGMI</sequence>
<dbReference type="GO" id="GO:0005886">
    <property type="term" value="C:plasma membrane"/>
    <property type="evidence" value="ECO:0007669"/>
    <property type="project" value="UniProtKB-SubCell"/>
</dbReference>
<evidence type="ECO:0000313" key="10">
    <source>
        <dbReference type="Proteomes" id="UP000218332"/>
    </source>
</evidence>
<dbReference type="PANTHER" id="PTHR36838:SF4">
    <property type="entry name" value="AUXIN EFFLUX CARRIER FAMILY PROTEIN"/>
    <property type="match status" value="1"/>
</dbReference>
<evidence type="ECO:0000256" key="2">
    <source>
        <dbReference type="ARBA" id="ARBA00010145"/>
    </source>
</evidence>
<name>A0A2A2I7H6_9GAMM</name>
<comment type="similarity">
    <text evidence="2">Belongs to the auxin efflux carrier (TC 2.A.69) family.</text>
</comment>
<dbReference type="InterPro" id="IPR004776">
    <property type="entry name" value="Mem_transp_PIN-like"/>
</dbReference>
<dbReference type="PANTHER" id="PTHR36838">
    <property type="entry name" value="AUXIN EFFLUX CARRIER FAMILY PROTEIN"/>
    <property type="match status" value="1"/>
</dbReference>
<feature type="transmembrane region" description="Helical" evidence="8">
    <location>
        <begin position="253"/>
        <end position="274"/>
    </location>
</feature>
<keyword evidence="5 8" id="KW-0812">Transmembrane</keyword>
<feature type="transmembrane region" description="Helical" evidence="8">
    <location>
        <begin position="170"/>
        <end position="191"/>
    </location>
</feature>
<protein>
    <submittedName>
        <fullName evidence="9">Permease</fullName>
    </submittedName>
</protein>